<proteinExistence type="predicted"/>
<comment type="caution">
    <text evidence="2">The sequence shown here is derived from an EMBL/GenBank/DDBJ whole genome shotgun (WGS) entry which is preliminary data.</text>
</comment>
<evidence type="ECO:0000313" key="3">
    <source>
        <dbReference type="Proteomes" id="UP001159363"/>
    </source>
</evidence>
<sequence length="625" mass="69066">MPLVSRFSQRSPLPPPFHSHAAPYSPHFTLIDSQDFDVKSLEKHSNTDDKVPTLIKLSRPKRKPSSWLPCTQGCLWPSAVPLGTGWVLAKSIIHAPTLSCYTTKTHFMALEVRRLFELGADLMQSLDKPLPDVIATSKEQGHCGHDLLPRLHLLQVLDRYLLVEVVPGGNLLHLGLEEGACAHLDVHDVGVSEAMQQVLQLDELLSAVLDLAEVARHDVPGERVGAHHLVHFPLGVLRPTATLLPDGAWAGGREAIRVSRQLEPRVLSILQQDVARRSCQVQCVLKHIATSRLPSPSRQHTSCWRRGVSTVPHDGAGQRVFSRVFHFPRLCILISLHPHRLSRPRYTSQKDRNLLTCGGRRGRKREQRGKEETHQREELEEGAILVTGRRRRLLGALGGGPGAAPPPLERADGGMGGGGGVAPAMGAPKLAQVQPLLARLRTQATRPPLSTSTTIPHPTLLRFMVTTSNISQLLLKIYFRDIPPPHAPSSKRYFVCTEPYKCASGKIDQGTSMERSSRLYTRKALNLREIPHQLAFMLLSVVTLSFHGGGENGRSRENRRPAAWAGVIPTCENPGVTRPGIEPDSPWWEASILTSHPPRPLTETAKAYRTLRKCVMLKHETIGLP</sequence>
<feature type="compositionally biased region" description="Basic and acidic residues" evidence="1">
    <location>
        <begin position="368"/>
        <end position="377"/>
    </location>
</feature>
<evidence type="ECO:0000256" key="1">
    <source>
        <dbReference type="SAM" id="MobiDB-lite"/>
    </source>
</evidence>
<gene>
    <name evidence="2" type="ORF">PR048_015280</name>
</gene>
<keyword evidence="3" id="KW-1185">Reference proteome</keyword>
<protein>
    <submittedName>
        <fullName evidence="2">Uncharacterized protein</fullName>
    </submittedName>
</protein>
<feature type="region of interest" description="Disordered" evidence="1">
    <location>
        <begin position="355"/>
        <end position="378"/>
    </location>
</feature>
<dbReference type="Proteomes" id="UP001159363">
    <property type="component" value="Chromosome 4"/>
</dbReference>
<reference evidence="2 3" key="1">
    <citation type="submission" date="2023-02" db="EMBL/GenBank/DDBJ databases">
        <title>LHISI_Scaffold_Assembly.</title>
        <authorList>
            <person name="Stuart O.P."/>
            <person name="Cleave R."/>
            <person name="Magrath M.J.L."/>
            <person name="Mikheyev A.S."/>
        </authorList>
    </citation>
    <scope>NUCLEOTIDE SEQUENCE [LARGE SCALE GENOMIC DNA]</scope>
    <source>
        <strain evidence="2">Daus_M_001</strain>
        <tissue evidence="2">Leg muscle</tissue>
    </source>
</reference>
<name>A0ABQ9HGG9_9NEOP</name>
<evidence type="ECO:0000313" key="2">
    <source>
        <dbReference type="EMBL" id="KAJ8883437.1"/>
    </source>
</evidence>
<dbReference type="EMBL" id="JARBHB010000005">
    <property type="protein sequence ID" value="KAJ8883437.1"/>
    <property type="molecule type" value="Genomic_DNA"/>
</dbReference>
<accession>A0ABQ9HGG9</accession>
<organism evidence="2 3">
    <name type="scientific">Dryococelus australis</name>
    <dbReference type="NCBI Taxonomy" id="614101"/>
    <lineage>
        <taxon>Eukaryota</taxon>
        <taxon>Metazoa</taxon>
        <taxon>Ecdysozoa</taxon>
        <taxon>Arthropoda</taxon>
        <taxon>Hexapoda</taxon>
        <taxon>Insecta</taxon>
        <taxon>Pterygota</taxon>
        <taxon>Neoptera</taxon>
        <taxon>Polyneoptera</taxon>
        <taxon>Phasmatodea</taxon>
        <taxon>Verophasmatodea</taxon>
        <taxon>Anareolatae</taxon>
        <taxon>Phasmatidae</taxon>
        <taxon>Eurycanthinae</taxon>
        <taxon>Dryococelus</taxon>
    </lineage>
</organism>